<dbReference type="GO" id="GO:1990904">
    <property type="term" value="C:ribonucleoprotein complex"/>
    <property type="evidence" value="ECO:0007669"/>
    <property type="project" value="UniProtKB-KW"/>
</dbReference>
<sequence length="81" mass="9899">MLKYKLGLVIKKNLNRTWIVKSPYLKYNSKYKLNIILYKTYFIYDFGNEALNQDWILFWKIKPKSKLKSYKLSKIIKKSNE</sequence>
<gene>
    <name evidence="4" type="primary">rps17</name>
</gene>
<protein>
    <submittedName>
        <fullName evidence="4">30S ribosomal protein S17</fullName>
    </submittedName>
</protein>
<dbReference type="InterPro" id="IPR012340">
    <property type="entry name" value="NA-bd_OB-fold"/>
</dbReference>
<evidence type="ECO:0000313" key="4">
    <source>
        <dbReference type="EMBL" id="QEM01891.1"/>
    </source>
</evidence>
<evidence type="ECO:0000256" key="1">
    <source>
        <dbReference type="ARBA" id="ARBA00010254"/>
    </source>
</evidence>
<accession>A0A5C1H8J5</accession>
<evidence type="ECO:0000256" key="3">
    <source>
        <dbReference type="ARBA" id="ARBA00023274"/>
    </source>
</evidence>
<evidence type="ECO:0000256" key="2">
    <source>
        <dbReference type="ARBA" id="ARBA00022980"/>
    </source>
</evidence>
<dbReference type="Gene3D" id="2.40.50.140">
    <property type="entry name" value="Nucleic acid-binding proteins"/>
    <property type="match status" value="1"/>
</dbReference>
<comment type="similarity">
    <text evidence="1">Belongs to the universal ribosomal protein uS17 family.</text>
</comment>
<dbReference type="EMBL" id="MK573210">
    <property type="protein sequence ID" value="QEM01891.1"/>
    <property type="molecule type" value="Genomic_DNA"/>
</dbReference>
<keyword evidence="2 4" id="KW-0689">Ribosomal protein</keyword>
<dbReference type="GO" id="GO:0003735">
    <property type="term" value="F:structural constituent of ribosome"/>
    <property type="evidence" value="ECO:0007669"/>
    <property type="project" value="InterPro"/>
</dbReference>
<organism evidence="4">
    <name type="scientific">Nephromyces sp. ex Molgula occidentalis</name>
    <dbReference type="NCBI Taxonomy" id="2544991"/>
    <lineage>
        <taxon>Eukaryota</taxon>
        <taxon>Sar</taxon>
        <taxon>Alveolata</taxon>
        <taxon>Apicomplexa</taxon>
        <taxon>Aconoidasida</taxon>
        <taxon>Nephromycida</taxon>
        <taxon>Nephromyces</taxon>
    </lineage>
</organism>
<dbReference type="GO" id="GO:0006412">
    <property type="term" value="P:translation"/>
    <property type="evidence" value="ECO:0007669"/>
    <property type="project" value="InterPro"/>
</dbReference>
<dbReference type="Pfam" id="PF00366">
    <property type="entry name" value="Ribosomal_S17"/>
    <property type="match status" value="1"/>
</dbReference>
<dbReference type="SUPFAM" id="SSF50249">
    <property type="entry name" value="Nucleic acid-binding proteins"/>
    <property type="match status" value="1"/>
</dbReference>
<dbReference type="GO" id="GO:0005840">
    <property type="term" value="C:ribosome"/>
    <property type="evidence" value="ECO:0007669"/>
    <property type="project" value="UniProtKB-KW"/>
</dbReference>
<dbReference type="InterPro" id="IPR000266">
    <property type="entry name" value="Ribosomal_uS17"/>
</dbReference>
<name>A0A5C1H8J5_9APIC</name>
<keyword evidence="3" id="KW-0687">Ribonucleoprotein</keyword>
<proteinExistence type="inferred from homology"/>
<reference evidence="4" key="1">
    <citation type="journal article" date="2019" name="Genome Biol. Evol.">
        <title>Nephromyces represents a diverse and novel lineage of the Apicomplexa that has retained apicoplasts.</title>
        <authorList>
            <person name="Munoz-Gomez S.A."/>
            <person name="Durnin K."/>
            <person name="Eme L."/>
            <person name="Paight C."/>
            <person name="Lane C.E."/>
            <person name="Saffo M.B."/>
            <person name="Slamovits C.H."/>
        </authorList>
    </citation>
    <scope>NUCLEOTIDE SEQUENCE</scope>
    <source>
        <strain evidence="4">705</strain>
    </source>
</reference>
<dbReference type="AlphaFoldDB" id="A0A5C1H8J5"/>